<dbReference type="EMBL" id="JAANES010000002">
    <property type="protein sequence ID" value="MBS3018983.1"/>
    <property type="molecule type" value="Genomic_DNA"/>
</dbReference>
<protein>
    <submittedName>
        <fullName evidence="1">Uncharacterized protein</fullName>
    </submittedName>
</protein>
<name>A0ABS5LR55_9BURK</name>
<accession>A0ABS5LR55</accession>
<evidence type="ECO:0000313" key="2">
    <source>
        <dbReference type="Proteomes" id="UP001647436"/>
    </source>
</evidence>
<comment type="caution">
    <text evidence="1">The sequence shown here is derived from an EMBL/GenBank/DDBJ whole genome shotgun (WGS) entry which is preliminary data.</text>
</comment>
<organism evidence="1 2">
    <name type="scientific">Comamonas brasiliensis</name>
    <dbReference type="NCBI Taxonomy" id="1812482"/>
    <lineage>
        <taxon>Bacteria</taxon>
        <taxon>Pseudomonadati</taxon>
        <taxon>Pseudomonadota</taxon>
        <taxon>Betaproteobacteria</taxon>
        <taxon>Burkholderiales</taxon>
        <taxon>Comamonadaceae</taxon>
        <taxon>Comamonas</taxon>
    </lineage>
</organism>
<sequence>MECKGAAPRARYRSNSRAIARIRAAGEATPQIAPDGAPAKTLSRRVGAKSGDFCALSLACTPVQAAIHRFELAPIALQRGCVEIVNTLLDP</sequence>
<evidence type="ECO:0000313" key="1">
    <source>
        <dbReference type="EMBL" id="MBS3018983.1"/>
    </source>
</evidence>
<dbReference type="Proteomes" id="UP001647436">
    <property type="component" value="Unassembled WGS sequence"/>
</dbReference>
<keyword evidence="2" id="KW-1185">Reference proteome</keyword>
<proteinExistence type="predicted"/>
<reference evidence="1 2" key="1">
    <citation type="submission" date="2020-03" db="EMBL/GenBank/DDBJ databases">
        <title>The role of nitrogen metabolism on polyethylene biodegradation.</title>
        <authorList>
            <person name="Peixoto J."/>
            <person name="Vizzotto C.S."/>
            <person name="Ramos A."/>
            <person name="Alves G."/>
            <person name="Steindorff A."/>
            <person name="Kruger R."/>
        </authorList>
    </citation>
    <scope>NUCLEOTIDE SEQUENCE [LARGE SCALE GENOMIC DNA]</scope>
    <source>
        <strain evidence="1 2">PE63</strain>
    </source>
</reference>
<gene>
    <name evidence="1" type="ORF">DJFAAGMI_01722</name>
</gene>